<name>A0A1B7TK06_9ASCO</name>
<keyword evidence="2" id="KW-1185">Reference proteome</keyword>
<dbReference type="AlphaFoldDB" id="A0A1B7TK06"/>
<evidence type="ECO:0000313" key="2">
    <source>
        <dbReference type="Proteomes" id="UP000092321"/>
    </source>
</evidence>
<dbReference type="Proteomes" id="UP000092321">
    <property type="component" value="Unassembled WGS sequence"/>
</dbReference>
<organism evidence="1 2">
    <name type="scientific">Hanseniaspora valbyensis NRRL Y-1626</name>
    <dbReference type="NCBI Taxonomy" id="766949"/>
    <lineage>
        <taxon>Eukaryota</taxon>
        <taxon>Fungi</taxon>
        <taxon>Dikarya</taxon>
        <taxon>Ascomycota</taxon>
        <taxon>Saccharomycotina</taxon>
        <taxon>Saccharomycetes</taxon>
        <taxon>Saccharomycodales</taxon>
        <taxon>Saccharomycodaceae</taxon>
        <taxon>Hanseniaspora</taxon>
    </lineage>
</organism>
<protein>
    <submittedName>
        <fullName evidence="1">Uncharacterized protein</fullName>
    </submittedName>
</protein>
<dbReference type="GO" id="GO:0044281">
    <property type="term" value="P:small molecule metabolic process"/>
    <property type="evidence" value="ECO:0007669"/>
    <property type="project" value="UniProtKB-ARBA"/>
</dbReference>
<dbReference type="EMBL" id="LXPE01000001">
    <property type="protein sequence ID" value="OBA29064.1"/>
    <property type="molecule type" value="Genomic_DNA"/>
</dbReference>
<accession>A0A1B7TK06</accession>
<gene>
    <name evidence="1" type="ORF">HANVADRAFT_20370</name>
</gene>
<dbReference type="InterPro" id="IPR013785">
    <property type="entry name" value="Aldolase_TIM"/>
</dbReference>
<evidence type="ECO:0000313" key="1">
    <source>
        <dbReference type="EMBL" id="OBA29064.1"/>
    </source>
</evidence>
<dbReference type="OrthoDB" id="10263753at2759"/>
<feature type="non-terminal residue" evidence="1">
    <location>
        <position position="52"/>
    </location>
</feature>
<reference evidence="2" key="1">
    <citation type="journal article" date="2016" name="Proc. Natl. Acad. Sci. U.S.A.">
        <title>Comparative genomics of biotechnologically important yeasts.</title>
        <authorList>
            <person name="Riley R."/>
            <person name="Haridas S."/>
            <person name="Wolfe K.H."/>
            <person name="Lopes M.R."/>
            <person name="Hittinger C.T."/>
            <person name="Goeker M."/>
            <person name="Salamov A.A."/>
            <person name="Wisecaver J.H."/>
            <person name="Long T.M."/>
            <person name="Calvey C.H."/>
            <person name="Aerts A.L."/>
            <person name="Barry K.W."/>
            <person name="Choi C."/>
            <person name="Clum A."/>
            <person name="Coughlan A.Y."/>
            <person name="Deshpande S."/>
            <person name="Douglass A.P."/>
            <person name="Hanson S.J."/>
            <person name="Klenk H.-P."/>
            <person name="LaButti K.M."/>
            <person name="Lapidus A."/>
            <person name="Lindquist E.A."/>
            <person name="Lipzen A.M."/>
            <person name="Meier-Kolthoff J.P."/>
            <person name="Ohm R.A."/>
            <person name="Otillar R.P."/>
            <person name="Pangilinan J.L."/>
            <person name="Peng Y."/>
            <person name="Rokas A."/>
            <person name="Rosa C.A."/>
            <person name="Scheuner C."/>
            <person name="Sibirny A.A."/>
            <person name="Slot J.C."/>
            <person name="Stielow J.B."/>
            <person name="Sun H."/>
            <person name="Kurtzman C.P."/>
            <person name="Blackwell M."/>
            <person name="Grigoriev I.V."/>
            <person name="Jeffries T.W."/>
        </authorList>
    </citation>
    <scope>NUCLEOTIDE SEQUENCE [LARGE SCALE GENOMIC DNA]</scope>
    <source>
        <strain evidence="2">NRRL Y-1626</strain>
    </source>
</reference>
<dbReference type="Gene3D" id="3.20.20.70">
    <property type="entry name" value="Aldolase class I"/>
    <property type="match status" value="1"/>
</dbReference>
<dbReference type="SUPFAM" id="SSF51366">
    <property type="entry name" value="Ribulose-phoshate binding barrel"/>
    <property type="match status" value="1"/>
</dbReference>
<proteinExistence type="predicted"/>
<sequence>MKQEAKPIVPPVVKKLLNIIVAKKSNLCASLDVTTTAELLNLVEKLGPHICL</sequence>
<comment type="caution">
    <text evidence="1">The sequence shown here is derived from an EMBL/GenBank/DDBJ whole genome shotgun (WGS) entry which is preliminary data.</text>
</comment>
<dbReference type="InterPro" id="IPR011060">
    <property type="entry name" value="RibuloseP-bd_barrel"/>
</dbReference>